<evidence type="ECO:0000259" key="2">
    <source>
        <dbReference type="PROSITE" id="PS50966"/>
    </source>
</evidence>
<sequence>KLQQQAGRHRQSNAVKDLIAMRISEGYRQRDIRVSLQRHFWRFEDNDIPNYRDSAVHMEDIYNIFRKISEGAYKLHPDQITLVRLWLKDLMSLLMKNSTENTLLVSVPPGKRIYYYNALNDVEIDIRHTITRIQLNVGRMGPEERERRRREIAAQKIPDTVIEDIVEQPADYIFTVKSFTQEDVTYDVTVSNNAMTSCSCRDFQWRQSACKHMHLLHRVKPDLEILVPPQLEIANPISVRTPIESLQGDVTTDDVLLKLQIAEEQARSLMPSLTAEQKVAILQHLQAIPQVGGVESEDVIGAQPKHLGLFSSK</sequence>
<keyword evidence="4" id="KW-1185">Reference proteome</keyword>
<dbReference type="PROSITE" id="PS50966">
    <property type="entry name" value="ZF_SWIM"/>
    <property type="match status" value="1"/>
</dbReference>
<keyword evidence="1" id="KW-0863">Zinc-finger</keyword>
<dbReference type="Proteomes" id="UP000605846">
    <property type="component" value="Unassembled WGS sequence"/>
</dbReference>
<dbReference type="Pfam" id="PF04434">
    <property type="entry name" value="SWIM"/>
    <property type="match status" value="1"/>
</dbReference>
<dbReference type="OrthoDB" id="2287999at2759"/>
<dbReference type="InterPro" id="IPR007527">
    <property type="entry name" value="Znf_SWIM"/>
</dbReference>
<name>A0A8H7BQA8_9FUNG</name>
<gene>
    <name evidence="3" type="ORF">EC973_008639</name>
</gene>
<organism evidence="3 4">
    <name type="scientific">Apophysomyces ossiformis</name>
    <dbReference type="NCBI Taxonomy" id="679940"/>
    <lineage>
        <taxon>Eukaryota</taxon>
        <taxon>Fungi</taxon>
        <taxon>Fungi incertae sedis</taxon>
        <taxon>Mucoromycota</taxon>
        <taxon>Mucoromycotina</taxon>
        <taxon>Mucoromycetes</taxon>
        <taxon>Mucorales</taxon>
        <taxon>Mucorineae</taxon>
        <taxon>Mucoraceae</taxon>
        <taxon>Apophysomyces</taxon>
    </lineage>
</organism>
<dbReference type="EMBL" id="JABAYA010000076">
    <property type="protein sequence ID" value="KAF7726594.1"/>
    <property type="molecule type" value="Genomic_DNA"/>
</dbReference>
<protein>
    <recommendedName>
        <fullName evidence="2">SWIM-type domain-containing protein</fullName>
    </recommendedName>
</protein>
<keyword evidence="1" id="KW-0479">Metal-binding</keyword>
<evidence type="ECO:0000313" key="4">
    <source>
        <dbReference type="Proteomes" id="UP000605846"/>
    </source>
</evidence>
<evidence type="ECO:0000313" key="3">
    <source>
        <dbReference type="EMBL" id="KAF7726594.1"/>
    </source>
</evidence>
<keyword evidence="1" id="KW-0862">Zinc</keyword>
<comment type="caution">
    <text evidence="3">The sequence shown here is derived from an EMBL/GenBank/DDBJ whole genome shotgun (WGS) entry which is preliminary data.</text>
</comment>
<proteinExistence type="predicted"/>
<evidence type="ECO:0000256" key="1">
    <source>
        <dbReference type="PROSITE-ProRule" id="PRU00325"/>
    </source>
</evidence>
<reference evidence="3" key="1">
    <citation type="submission" date="2020-01" db="EMBL/GenBank/DDBJ databases">
        <title>Genome Sequencing of Three Apophysomyces-Like Fungal Strains Confirms a Novel Fungal Genus in the Mucoromycota with divergent Burkholderia-like Endosymbiotic Bacteria.</title>
        <authorList>
            <person name="Stajich J.E."/>
            <person name="Macias A.M."/>
            <person name="Carter-House D."/>
            <person name="Lovett B."/>
            <person name="Kasson L.R."/>
            <person name="Berry K."/>
            <person name="Grigoriev I."/>
            <person name="Chang Y."/>
            <person name="Spatafora J."/>
            <person name="Kasson M.T."/>
        </authorList>
    </citation>
    <scope>NUCLEOTIDE SEQUENCE</scope>
    <source>
        <strain evidence="3">NRRL A-21654</strain>
    </source>
</reference>
<feature type="non-terminal residue" evidence="3">
    <location>
        <position position="313"/>
    </location>
</feature>
<feature type="domain" description="SWIM-type" evidence="2">
    <location>
        <begin position="186"/>
        <end position="221"/>
    </location>
</feature>
<dbReference type="GO" id="GO:0008270">
    <property type="term" value="F:zinc ion binding"/>
    <property type="evidence" value="ECO:0007669"/>
    <property type="project" value="UniProtKB-KW"/>
</dbReference>
<dbReference type="AlphaFoldDB" id="A0A8H7BQA8"/>
<accession>A0A8H7BQA8</accession>